<dbReference type="EMBL" id="CP030261">
    <property type="protein sequence ID" value="AXB58848.1"/>
    <property type="molecule type" value="Genomic_DNA"/>
</dbReference>
<dbReference type="OrthoDB" id="794301at2"/>
<protein>
    <submittedName>
        <fullName evidence="1">Uncharacterized protein</fullName>
    </submittedName>
</protein>
<evidence type="ECO:0000313" key="2">
    <source>
        <dbReference type="Proteomes" id="UP000251561"/>
    </source>
</evidence>
<gene>
    <name evidence="1" type="ORF">HYN86_20565</name>
</gene>
<reference evidence="1 2" key="1">
    <citation type="submission" date="2018-06" db="EMBL/GenBank/DDBJ databases">
        <title>Genome sequencing of Flavobacterium.</title>
        <authorList>
            <person name="Baek M.-G."/>
            <person name="Yi H."/>
        </authorList>
    </citation>
    <scope>NUCLEOTIDE SEQUENCE [LARGE SCALE GENOMIC DNA]</scope>
    <source>
        <strain evidence="1 2">HYN0086</strain>
    </source>
</reference>
<accession>A0A344LY56</accession>
<dbReference type="Proteomes" id="UP000251561">
    <property type="component" value="Chromosome"/>
</dbReference>
<dbReference type="KEGG" id="ffl:HYN86_20565"/>
<name>A0A344LY56_9FLAO</name>
<dbReference type="RefSeq" id="WP_113679749.1">
    <property type="nucleotide sequence ID" value="NZ_CP030261.1"/>
</dbReference>
<proteinExistence type="predicted"/>
<organism evidence="1 2">
    <name type="scientific">Flavobacterium fluviale</name>
    <dbReference type="NCBI Taxonomy" id="2249356"/>
    <lineage>
        <taxon>Bacteria</taxon>
        <taxon>Pseudomonadati</taxon>
        <taxon>Bacteroidota</taxon>
        <taxon>Flavobacteriia</taxon>
        <taxon>Flavobacteriales</taxon>
        <taxon>Flavobacteriaceae</taxon>
        <taxon>Flavobacterium</taxon>
    </lineage>
</organism>
<sequence>MKNILILLFSSILIFSKCEKPEKAKKQIAEPTSSIIKDTDSTKTDSLKSKKEVSPIKITAATLLKNDYSHHKDLKLTFKNSGKKNIKAIKFEWFCKNAFDKPASGRYFYADGRFTENVTSTIKPGQSRTEFWEDFSTDADKITKIRAYYIVFADGTKWGSDQ</sequence>
<evidence type="ECO:0000313" key="1">
    <source>
        <dbReference type="EMBL" id="AXB58848.1"/>
    </source>
</evidence>
<keyword evidence="2" id="KW-1185">Reference proteome</keyword>
<dbReference type="AlphaFoldDB" id="A0A344LY56"/>